<dbReference type="Proteomes" id="UP000184389">
    <property type="component" value="Unassembled WGS sequence"/>
</dbReference>
<dbReference type="InterPro" id="IPR002059">
    <property type="entry name" value="CSP_DNA-bd"/>
</dbReference>
<evidence type="ECO:0000256" key="1">
    <source>
        <dbReference type="ARBA" id="ARBA00004496"/>
    </source>
</evidence>
<dbReference type="CDD" id="cd04458">
    <property type="entry name" value="CSP_CDS"/>
    <property type="match status" value="1"/>
</dbReference>
<dbReference type="OrthoDB" id="9805039at2"/>
<protein>
    <submittedName>
        <fullName evidence="5">Cold-shock DNA-binding protein family</fullName>
    </submittedName>
</protein>
<dbReference type="SUPFAM" id="SSF50249">
    <property type="entry name" value="Nucleic acid-binding proteins"/>
    <property type="match status" value="1"/>
</dbReference>
<name>A0A1M5WV41_9FIRM</name>
<dbReference type="InterPro" id="IPR012340">
    <property type="entry name" value="NA-bd_OB-fold"/>
</dbReference>
<keyword evidence="6" id="KW-1185">Reference proteome</keyword>
<dbReference type="InterPro" id="IPR012156">
    <property type="entry name" value="Cold_shock_CspA"/>
</dbReference>
<dbReference type="AlphaFoldDB" id="A0A1M5WV41"/>
<dbReference type="InterPro" id="IPR011129">
    <property type="entry name" value="CSD"/>
</dbReference>
<keyword evidence="5" id="KW-0238">DNA-binding</keyword>
<dbReference type="GO" id="GO:0003677">
    <property type="term" value="F:DNA binding"/>
    <property type="evidence" value="ECO:0007669"/>
    <property type="project" value="UniProtKB-KW"/>
</dbReference>
<evidence type="ECO:0000256" key="2">
    <source>
        <dbReference type="ARBA" id="ARBA00022490"/>
    </source>
</evidence>
<comment type="subcellular location">
    <subcellularLocation>
        <location evidence="1 3">Cytoplasm</location>
    </subcellularLocation>
</comment>
<evidence type="ECO:0000313" key="6">
    <source>
        <dbReference type="Proteomes" id="UP000184389"/>
    </source>
</evidence>
<feature type="domain" description="CSD" evidence="4">
    <location>
        <begin position="1"/>
        <end position="65"/>
    </location>
</feature>
<accession>A0A1M5WV41</accession>
<reference evidence="5 6" key="1">
    <citation type="submission" date="2016-11" db="EMBL/GenBank/DDBJ databases">
        <authorList>
            <person name="Jaros S."/>
            <person name="Januszkiewicz K."/>
            <person name="Wedrychowicz H."/>
        </authorList>
    </citation>
    <scope>NUCLEOTIDE SEQUENCE [LARGE SCALE GENOMIC DNA]</scope>
    <source>
        <strain evidence="5 6">DSM 13106</strain>
    </source>
</reference>
<dbReference type="PANTHER" id="PTHR11544">
    <property type="entry name" value="COLD SHOCK DOMAIN CONTAINING PROTEINS"/>
    <property type="match status" value="1"/>
</dbReference>
<dbReference type="InterPro" id="IPR050181">
    <property type="entry name" value="Cold_shock_domain"/>
</dbReference>
<dbReference type="Gene3D" id="2.40.50.140">
    <property type="entry name" value="Nucleic acid-binding proteins"/>
    <property type="match status" value="1"/>
</dbReference>
<evidence type="ECO:0000259" key="4">
    <source>
        <dbReference type="PROSITE" id="PS51857"/>
    </source>
</evidence>
<sequence length="66" mass="7316">MVKGTVKWFNATKGYGFISTEDGEDVFVHYSAITQDGFKTLDEGQQVEFEIVQGEKGPQATNVTKL</sequence>
<dbReference type="PRINTS" id="PR00050">
    <property type="entry name" value="COLDSHOCK"/>
</dbReference>
<dbReference type="PROSITE" id="PS00352">
    <property type="entry name" value="CSD_1"/>
    <property type="match status" value="1"/>
</dbReference>
<dbReference type="PROSITE" id="PS51857">
    <property type="entry name" value="CSD_2"/>
    <property type="match status" value="1"/>
</dbReference>
<dbReference type="EMBL" id="FQXR01000005">
    <property type="protein sequence ID" value="SHH90994.1"/>
    <property type="molecule type" value="Genomic_DNA"/>
</dbReference>
<dbReference type="GO" id="GO:0005737">
    <property type="term" value="C:cytoplasm"/>
    <property type="evidence" value="ECO:0007669"/>
    <property type="project" value="UniProtKB-SubCell"/>
</dbReference>
<dbReference type="PIRSF" id="PIRSF002599">
    <property type="entry name" value="Cold_shock_A"/>
    <property type="match status" value="1"/>
</dbReference>
<evidence type="ECO:0000256" key="3">
    <source>
        <dbReference type="RuleBase" id="RU000408"/>
    </source>
</evidence>
<dbReference type="GO" id="GO:0051252">
    <property type="term" value="P:regulation of RNA metabolic process"/>
    <property type="evidence" value="ECO:0007669"/>
    <property type="project" value="UniProtKB-ARBA"/>
</dbReference>
<dbReference type="InterPro" id="IPR019844">
    <property type="entry name" value="CSD_CS"/>
</dbReference>
<proteinExistence type="predicted"/>
<organism evidence="5 6">
    <name type="scientific">Sporanaerobacter acetigenes DSM 13106</name>
    <dbReference type="NCBI Taxonomy" id="1123281"/>
    <lineage>
        <taxon>Bacteria</taxon>
        <taxon>Bacillati</taxon>
        <taxon>Bacillota</taxon>
        <taxon>Tissierellia</taxon>
        <taxon>Tissierellales</taxon>
        <taxon>Sporanaerobacteraceae</taxon>
        <taxon>Sporanaerobacter</taxon>
    </lineage>
</organism>
<dbReference type="Pfam" id="PF00313">
    <property type="entry name" value="CSD"/>
    <property type="match status" value="1"/>
</dbReference>
<keyword evidence="2" id="KW-0963">Cytoplasm</keyword>
<dbReference type="Gene3D" id="6.20.370.130">
    <property type="match status" value="1"/>
</dbReference>
<gene>
    <name evidence="5" type="ORF">SAMN02745180_01408</name>
</gene>
<evidence type="ECO:0000313" key="5">
    <source>
        <dbReference type="EMBL" id="SHH90994.1"/>
    </source>
</evidence>
<dbReference type="GO" id="GO:0010468">
    <property type="term" value="P:regulation of gene expression"/>
    <property type="evidence" value="ECO:0007669"/>
    <property type="project" value="UniProtKB-ARBA"/>
</dbReference>
<dbReference type="SMART" id="SM00357">
    <property type="entry name" value="CSP"/>
    <property type="match status" value="1"/>
</dbReference>
<dbReference type="FunFam" id="2.40.50.140:FF:000006">
    <property type="entry name" value="Cold shock protein CspC"/>
    <property type="match status" value="1"/>
</dbReference>
<dbReference type="STRING" id="1123281.SAMN02745180_01408"/>
<dbReference type="RefSeq" id="WP_072744077.1">
    <property type="nucleotide sequence ID" value="NZ_FQXR01000005.1"/>
</dbReference>